<sequence>MGTPLVTVISVSYNHSRYIKENLDSIKNQTYKNIQLIVGDDASSDNSAKVFQEWLQSNNYDAITNFHNINTGLATMLNECIELAEGKYVKIIASDDYLHPESIENCVAAMEKSGDEYGMIFTDFWAIDDNNQSTELFLQYNSHNHFFNSDGSLKKDQLVKYNCIIAPTVLMRKDALISTGKYEPHILLEDHDRWLRINEIKKILFINKKLAYYRVLPTSVTNTRNERMIEEDLYIRMKYDKTGINESNLFHYISTKYRNSEKIPALIKNEYLQYPFRVKRLTFALKNNISPFLYYLLLKFGKKIK</sequence>
<dbReference type="SUPFAM" id="SSF53448">
    <property type="entry name" value="Nucleotide-diphospho-sugar transferases"/>
    <property type="match status" value="1"/>
</dbReference>
<evidence type="ECO:0000259" key="1">
    <source>
        <dbReference type="Pfam" id="PF00535"/>
    </source>
</evidence>
<dbReference type="STRING" id="373672.SAMN05421785_103445"/>
<dbReference type="OrthoDB" id="396512at2"/>
<dbReference type="GO" id="GO:0016758">
    <property type="term" value="F:hexosyltransferase activity"/>
    <property type="evidence" value="ECO:0007669"/>
    <property type="project" value="UniProtKB-ARBA"/>
</dbReference>
<evidence type="ECO:0000313" key="2">
    <source>
        <dbReference type="EMBL" id="SIS88937.1"/>
    </source>
</evidence>
<dbReference type="Proteomes" id="UP000185781">
    <property type="component" value="Unassembled WGS sequence"/>
</dbReference>
<dbReference type="RefSeq" id="WP_076391738.1">
    <property type="nucleotide sequence ID" value="NZ_FTOV01000003.1"/>
</dbReference>
<dbReference type="Gene3D" id="3.90.550.10">
    <property type="entry name" value="Spore Coat Polysaccharide Biosynthesis Protein SpsA, Chain A"/>
    <property type="match status" value="1"/>
</dbReference>
<dbReference type="EMBL" id="FTOV01000003">
    <property type="protein sequence ID" value="SIS88937.1"/>
    <property type="molecule type" value="Genomic_DNA"/>
</dbReference>
<dbReference type="InterPro" id="IPR001173">
    <property type="entry name" value="Glyco_trans_2-like"/>
</dbReference>
<name>A0A1N7MS16_9FLAO</name>
<gene>
    <name evidence="2" type="ORF">SAMN05421785_103445</name>
</gene>
<dbReference type="PANTHER" id="PTHR22916:SF3">
    <property type="entry name" value="UDP-GLCNAC:BETAGAL BETA-1,3-N-ACETYLGLUCOSAMINYLTRANSFERASE-LIKE PROTEIN 1"/>
    <property type="match status" value="1"/>
</dbReference>
<dbReference type="CDD" id="cd00761">
    <property type="entry name" value="Glyco_tranf_GTA_type"/>
    <property type="match status" value="1"/>
</dbReference>
<feature type="domain" description="Glycosyltransferase 2-like" evidence="1">
    <location>
        <begin position="7"/>
        <end position="153"/>
    </location>
</feature>
<reference evidence="2 3" key="1">
    <citation type="submission" date="2017-01" db="EMBL/GenBank/DDBJ databases">
        <authorList>
            <person name="Mah S.A."/>
            <person name="Swanson W.J."/>
            <person name="Moy G.W."/>
            <person name="Vacquier V.D."/>
        </authorList>
    </citation>
    <scope>NUCLEOTIDE SEQUENCE [LARGE SCALE GENOMIC DNA]</scope>
    <source>
        <strain evidence="2 3">DSM 18014</strain>
    </source>
</reference>
<dbReference type="InterPro" id="IPR029044">
    <property type="entry name" value="Nucleotide-diphossugar_trans"/>
</dbReference>
<accession>A0A1N7MS16</accession>
<proteinExistence type="predicted"/>
<dbReference type="PANTHER" id="PTHR22916">
    <property type="entry name" value="GLYCOSYLTRANSFERASE"/>
    <property type="match status" value="1"/>
</dbReference>
<dbReference type="AlphaFoldDB" id="A0A1N7MS16"/>
<dbReference type="Pfam" id="PF00535">
    <property type="entry name" value="Glycos_transf_2"/>
    <property type="match status" value="1"/>
</dbReference>
<protein>
    <recommendedName>
        <fullName evidence="1">Glycosyltransferase 2-like domain-containing protein</fullName>
    </recommendedName>
</protein>
<evidence type="ECO:0000313" key="3">
    <source>
        <dbReference type="Proteomes" id="UP000185781"/>
    </source>
</evidence>
<organism evidence="2 3">
    <name type="scientific">Chryseobacterium gambrini</name>
    <dbReference type="NCBI Taxonomy" id="373672"/>
    <lineage>
        <taxon>Bacteria</taxon>
        <taxon>Pseudomonadati</taxon>
        <taxon>Bacteroidota</taxon>
        <taxon>Flavobacteriia</taxon>
        <taxon>Flavobacteriales</taxon>
        <taxon>Weeksellaceae</taxon>
        <taxon>Chryseobacterium group</taxon>
        <taxon>Chryseobacterium</taxon>
    </lineage>
</organism>